<reference evidence="2 3" key="1">
    <citation type="journal article" date="2019" name="Int. J. Syst. Evol. Microbiol.">
        <title>The Global Catalogue of Microorganisms (GCM) 10K type strain sequencing project: providing services to taxonomists for standard genome sequencing and annotation.</title>
        <authorList>
            <consortium name="The Broad Institute Genomics Platform"/>
            <consortium name="The Broad Institute Genome Sequencing Center for Infectious Disease"/>
            <person name="Wu L."/>
            <person name="Ma J."/>
        </authorList>
    </citation>
    <scope>NUCLEOTIDE SEQUENCE [LARGE SCALE GENOMIC DNA]</scope>
    <source>
        <strain evidence="2 3">CGMCC 1.15824</strain>
    </source>
</reference>
<feature type="transmembrane region" description="Helical" evidence="1">
    <location>
        <begin position="371"/>
        <end position="390"/>
    </location>
</feature>
<keyword evidence="3" id="KW-1185">Reference proteome</keyword>
<feature type="transmembrane region" description="Helical" evidence="1">
    <location>
        <begin position="38"/>
        <end position="58"/>
    </location>
</feature>
<feature type="transmembrane region" description="Helical" evidence="1">
    <location>
        <begin position="240"/>
        <end position="263"/>
    </location>
</feature>
<feature type="transmembrane region" description="Helical" evidence="1">
    <location>
        <begin position="97"/>
        <end position="119"/>
    </location>
</feature>
<organism evidence="2 3">
    <name type="scientific">Saliphagus infecundisoli</name>
    <dbReference type="NCBI Taxonomy" id="1849069"/>
    <lineage>
        <taxon>Archaea</taxon>
        <taxon>Methanobacteriati</taxon>
        <taxon>Methanobacteriota</taxon>
        <taxon>Stenosarchaea group</taxon>
        <taxon>Halobacteria</taxon>
        <taxon>Halobacteriales</taxon>
        <taxon>Natrialbaceae</taxon>
        <taxon>Saliphagus</taxon>
    </lineage>
</organism>
<proteinExistence type="predicted"/>
<feature type="transmembrane region" description="Helical" evidence="1">
    <location>
        <begin position="183"/>
        <end position="203"/>
    </location>
</feature>
<evidence type="ECO:0000256" key="1">
    <source>
        <dbReference type="SAM" id="Phobius"/>
    </source>
</evidence>
<gene>
    <name evidence="2" type="ORF">ACFPFO_22460</name>
</gene>
<dbReference type="RefSeq" id="WP_224829765.1">
    <property type="nucleotide sequence ID" value="NZ_JAIVEF010000026.1"/>
</dbReference>
<feature type="transmembrane region" description="Helical" evidence="1">
    <location>
        <begin position="340"/>
        <end position="365"/>
    </location>
</feature>
<feature type="transmembrane region" description="Helical" evidence="1">
    <location>
        <begin position="215"/>
        <end position="234"/>
    </location>
</feature>
<dbReference type="Proteomes" id="UP001595925">
    <property type="component" value="Unassembled WGS sequence"/>
</dbReference>
<dbReference type="AlphaFoldDB" id="A0ABD5QLD6"/>
<name>A0ABD5QLD6_9EURY</name>
<keyword evidence="1" id="KW-0812">Transmembrane</keyword>
<protein>
    <recommendedName>
        <fullName evidence="4">MFS transporter</fullName>
    </recommendedName>
</protein>
<feature type="transmembrane region" description="Helical" evidence="1">
    <location>
        <begin position="308"/>
        <end position="328"/>
    </location>
</feature>
<evidence type="ECO:0000313" key="2">
    <source>
        <dbReference type="EMBL" id="MFC4990460.1"/>
    </source>
</evidence>
<comment type="caution">
    <text evidence="2">The sequence shown here is derived from an EMBL/GenBank/DDBJ whole genome shotgun (WGS) entry which is preliminary data.</text>
</comment>
<sequence length="392" mass="40693">MTGGKTSRWARRYVAVSACWLILWQVSLLVGIPNRTEVVLGLYGFVLGIVFGKAYSLVPTYFDRTLADPRAAVVGLPLGGIGVACLAAEPFAGVPRIVGLVGAIFWAAGVAVFVGTLAWTVRDNLTGRETGTGGVNVHRASVDRIANAFVPIVLAYLLLGSYETVAAYGLVPSLFDAYLPRTTHLLGAGVAALLIFALGYRLLPRFLVADVPKPLVILVLSTGALGPILLAASLPAGTFLLVGGLLETIAIVGYAIGFALLFYRSDRRRVAFYGIAAGAAGGVVAVFVGLWIAITGLSVDLIAAHRRLMLLGFLGLTIIGVSFQFYPPNVGQWPGCADRTALVVIVLLAGGVALQAGGLATATAFFEGMGILLGIGGALGYGYLLAGAFATR</sequence>
<accession>A0ABD5QLD6</accession>
<feature type="transmembrane region" description="Helical" evidence="1">
    <location>
        <begin position="70"/>
        <end position="91"/>
    </location>
</feature>
<evidence type="ECO:0008006" key="4">
    <source>
        <dbReference type="Google" id="ProtNLM"/>
    </source>
</evidence>
<feature type="transmembrane region" description="Helical" evidence="1">
    <location>
        <begin position="148"/>
        <end position="171"/>
    </location>
</feature>
<keyword evidence="1" id="KW-0472">Membrane</keyword>
<evidence type="ECO:0000313" key="3">
    <source>
        <dbReference type="Proteomes" id="UP001595925"/>
    </source>
</evidence>
<feature type="transmembrane region" description="Helical" evidence="1">
    <location>
        <begin position="12"/>
        <end position="32"/>
    </location>
</feature>
<dbReference type="EMBL" id="JBHSJG010000073">
    <property type="protein sequence ID" value="MFC4990460.1"/>
    <property type="molecule type" value="Genomic_DNA"/>
</dbReference>
<feature type="transmembrane region" description="Helical" evidence="1">
    <location>
        <begin position="270"/>
        <end position="296"/>
    </location>
</feature>
<keyword evidence="1" id="KW-1133">Transmembrane helix</keyword>